<feature type="domain" description="SecDF P1 head subdomain" evidence="13">
    <location>
        <begin position="144"/>
        <end position="233"/>
    </location>
</feature>
<evidence type="ECO:0000256" key="6">
    <source>
        <dbReference type="ARBA" id="ARBA00022989"/>
    </source>
</evidence>
<feature type="transmembrane region" description="Helical" evidence="9">
    <location>
        <begin position="7"/>
        <end position="27"/>
    </location>
</feature>
<feature type="region of interest" description="Disordered" evidence="10">
    <location>
        <begin position="425"/>
        <end position="448"/>
    </location>
</feature>
<feature type="domain" description="Protein export membrane protein SecD/SecF C-terminal" evidence="11">
    <location>
        <begin position="240"/>
        <end position="401"/>
    </location>
</feature>
<dbReference type="PANTHER" id="PTHR30081">
    <property type="entry name" value="PROTEIN-EXPORT MEMBRANE PROTEIN SEC"/>
    <property type="match status" value="1"/>
</dbReference>
<dbReference type="GO" id="GO:0043952">
    <property type="term" value="P:protein transport by the Sec complex"/>
    <property type="evidence" value="ECO:0007669"/>
    <property type="project" value="UniProtKB-UniRule"/>
</dbReference>
<keyword evidence="4 9" id="KW-0812">Transmembrane</keyword>
<comment type="subcellular location">
    <subcellularLocation>
        <location evidence="1 9">Cell membrane</location>
        <topology evidence="1 9">Multi-pass membrane protein</topology>
    </subcellularLocation>
</comment>
<name>A0A940DGR7_9FIRM</name>
<dbReference type="InterPro" id="IPR048631">
    <property type="entry name" value="SecD_1st"/>
</dbReference>
<dbReference type="GO" id="GO:0065002">
    <property type="term" value="P:intracellular protein transmembrane transport"/>
    <property type="evidence" value="ECO:0007669"/>
    <property type="project" value="UniProtKB-UniRule"/>
</dbReference>
<feature type="transmembrane region" description="Helical" evidence="9">
    <location>
        <begin position="382"/>
        <end position="405"/>
    </location>
</feature>
<keyword evidence="8 9" id="KW-0472">Membrane</keyword>
<dbReference type="NCBIfam" id="TIGR01129">
    <property type="entry name" value="secD"/>
    <property type="match status" value="1"/>
</dbReference>
<dbReference type="InterPro" id="IPR054384">
    <property type="entry name" value="SecDF_P1_head"/>
</dbReference>
<evidence type="ECO:0000256" key="1">
    <source>
        <dbReference type="ARBA" id="ARBA00004651"/>
    </source>
</evidence>
<proteinExistence type="inferred from homology"/>
<dbReference type="InterPro" id="IPR005791">
    <property type="entry name" value="SecD"/>
</dbReference>
<organism evidence="14 15">
    <name type="scientific">Candidatus Stercoripulliclostridium pullicola</name>
    <dbReference type="NCBI Taxonomy" id="2840953"/>
    <lineage>
        <taxon>Bacteria</taxon>
        <taxon>Bacillati</taxon>
        <taxon>Bacillota</taxon>
        <taxon>Clostridia</taxon>
        <taxon>Eubacteriales</taxon>
        <taxon>Candidatus Stercoripulliclostridium</taxon>
    </lineage>
</organism>
<comment type="subunit">
    <text evidence="9">Forms a complex with SecF. Part of the essential Sec protein translocation apparatus which comprises SecA, SecYEG and auxiliary proteins SecDF. Other proteins may also be involved.</text>
</comment>
<dbReference type="GO" id="GO:0006605">
    <property type="term" value="P:protein targeting"/>
    <property type="evidence" value="ECO:0007669"/>
    <property type="project" value="UniProtKB-UniRule"/>
</dbReference>
<evidence type="ECO:0000256" key="3">
    <source>
        <dbReference type="ARBA" id="ARBA00022475"/>
    </source>
</evidence>
<evidence type="ECO:0000313" key="15">
    <source>
        <dbReference type="Proteomes" id="UP000727857"/>
    </source>
</evidence>
<dbReference type="AlphaFoldDB" id="A0A940DGR7"/>
<dbReference type="GO" id="GO:0015450">
    <property type="term" value="F:protein-transporting ATPase activity"/>
    <property type="evidence" value="ECO:0007669"/>
    <property type="project" value="InterPro"/>
</dbReference>
<evidence type="ECO:0000256" key="7">
    <source>
        <dbReference type="ARBA" id="ARBA00023010"/>
    </source>
</evidence>
<evidence type="ECO:0000259" key="12">
    <source>
        <dbReference type="Pfam" id="PF21760"/>
    </source>
</evidence>
<feature type="transmembrane region" description="Helical" evidence="9">
    <location>
        <begin position="309"/>
        <end position="328"/>
    </location>
</feature>
<accession>A0A940DGR7</accession>
<dbReference type="HAMAP" id="MF_01463_B">
    <property type="entry name" value="SecD_B"/>
    <property type="match status" value="1"/>
</dbReference>
<dbReference type="Pfam" id="PF21760">
    <property type="entry name" value="SecD_1st"/>
    <property type="match status" value="1"/>
</dbReference>
<gene>
    <name evidence="9 14" type="primary">secD</name>
    <name evidence="14" type="ORF">IAB16_03860</name>
</gene>
<evidence type="ECO:0000259" key="13">
    <source>
        <dbReference type="Pfam" id="PF22599"/>
    </source>
</evidence>
<dbReference type="InterPro" id="IPR022813">
    <property type="entry name" value="SecD/SecF_arch_bac"/>
</dbReference>
<evidence type="ECO:0000313" key="14">
    <source>
        <dbReference type="EMBL" id="MBO8424131.1"/>
    </source>
</evidence>
<dbReference type="InterPro" id="IPR055344">
    <property type="entry name" value="SecD_SecF_C_bact"/>
</dbReference>
<reference evidence="14" key="2">
    <citation type="journal article" date="2021" name="PeerJ">
        <title>Extensive microbial diversity within the chicken gut microbiome revealed by metagenomics and culture.</title>
        <authorList>
            <person name="Gilroy R."/>
            <person name="Ravi A."/>
            <person name="Getino M."/>
            <person name="Pursley I."/>
            <person name="Horton D.L."/>
            <person name="Alikhan N.F."/>
            <person name="Baker D."/>
            <person name="Gharbi K."/>
            <person name="Hall N."/>
            <person name="Watson M."/>
            <person name="Adriaenssens E.M."/>
            <person name="Foster-Nyarko E."/>
            <person name="Jarju S."/>
            <person name="Secka A."/>
            <person name="Antonio M."/>
            <person name="Oren A."/>
            <person name="Chaudhuri R.R."/>
            <person name="La Ragione R."/>
            <person name="Hildebrand F."/>
            <person name="Pallen M.J."/>
        </authorList>
    </citation>
    <scope>NUCLEOTIDE SEQUENCE</scope>
    <source>
        <strain evidence="14">517</strain>
    </source>
</reference>
<dbReference type="Gene3D" id="3.30.70.3220">
    <property type="match status" value="1"/>
</dbReference>
<evidence type="ECO:0000256" key="2">
    <source>
        <dbReference type="ARBA" id="ARBA00022448"/>
    </source>
</evidence>
<evidence type="ECO:0000256" key="5">
    <source>
        <dbReference type="ARBA" id="ARBA00022927"/>
    </source>
</evidence>
<evidence type="ECO:0000259" key="11">
    <source>
        <dbReference type="Pfam" id="PF02355"/>
    </source>
</evidence>
<keyword evidence="6 9" id="KW-1133">Transmembrane helix</keyword>
<sequence length="448" mass="47797">MSKKKSIVIAVILAIVFIGLALLIFPLNGEDSFAIGNTNYDFHWVAGTIKLGLDLEGGMYVVYAMDLDGIDTADRDSAIEGTISNLEALLFSKGYTEATVTRQGTDKIRVEIPSVEDTETLMNLIGEPATLEFKDEDGNVLIEGGKHLEDASAVLYEGSYAISLTFNAEGTSAFATATANNLNKTIGIYINGEEIMAPTVNSTITDGNAVITGNYTQAQANELAIKLKAGTFAVPLSPDETATISPTLGQDALKAGIMAGIIGLAMVIAFMLVIYRGMGVLASFALLIYSVLLIYALALVPWVQLTLPSIAGIILSIGMAVDANVIIFERIKDERKLFGKPIRSCVQIGFKKALTAILDANVTTIIGSVIMIILGASTIKSFAITLLIGILLSMFTAIIVTRLLFNISLAFNEDSDVYYSLKLKKSDDDKKSAEKVRFGKAGTAGEAE</sequence>
<evidence type="ECO:0000256" key="8">
    <source>
        <dbReference type="ARBA" id="ARBA00023136"/>
    </source>
</evidence>
<keyword evidence="3 9" id="KW-1003">Cell membrane</keyword>
<dbReference type="Gene3D" id="1.20.1640.10">
    <property type="entry name" value="Multidrug efflux transporter AcrB transmembrane domain"/>
    <property type="match status" value="1"/>
</dbReference>
<evidence type="ECO:0000256" key="4">
    <source>
        <dbReference type="ARBA" id="ARBA00022692"/>
    </source>
</evidence>
<reference evidence="14" key="1">
    <citation type="submission" date="2020-10" db="EMBL/GenBank/DDBJ databases">
        <authorList>
            <person name="Gilroy R."/>
        </authorList>
    </citation>
    <scope>NUCLEOTIDE SEQUENCE</scope>
    <source>
        <strain evidence="14">517</strain>
    </source>
</reference>
<evidence type="ECO:0000256" key="10">
    <source>
        <dbReference type="SAM" id="MobiDB-lite"/>
    </source>
</evidence>
<dbReference type="Pfam" id="PF02355">
    <property type="entry name" value="SecD_SecF_C"/>
    <property type="match status" value="1"/>
</dbReference>
<comment type="function">
    <text evidence="9">Part of the Sec protein translocase complex. Interacts with the SecYEG preprotein conducting channel. SecDF uses the proton motive force (PMF) to complete protein translocation after the ATP-dependent function of SecA.</text>
</comment>
<keyword evidence="5 9" id="KW-0653">Protein transport</keyword>
<dbReference type="EMBL" id="JADINF010000097">
    <property type="protein sequence ID" value="MBO8424131.1"/>
    <property type="molecule type" value="Genomic_DNA"/>
</dbReference>
<keyword evidence="2 9" id="KW-0813">Transport</keyword>
<feature type="transmembrane region" description="Helical" evidence="9">
    <location>
        <begin position="281"/>
        <end position="303"/>
    </location>
</feature>
<comment type="caution">
    <text evidence="14">The sequence shown here is derived from an EMBL/GenBank/DDBJ whole genome shotgun (WGS) entry which is preliminary data.</text>
</comment>
<protein>
    <recommendedName>
        <fullName evidence="9">Protein translocase subunit SecD</fullName>
    </recommendedName>
</protein>
<comment type="similarity">
    <text evidence="9">Belongs to the SecD/SecF family. SecD subfamily.</text>
</comment>
<dbReference type="Proteomes" id="UP000727857">
    <property type="component" value="Unassembled WGS sequence"/>
</dbReference>
<evidence type="ECO:0000256" key="9">
    <source>
        <dbReference type="HAMAP-Rule" id="MF_01463"/>
    </source>
</evidence>
<dbReference type="GO" id="GO:0005886">
    <property type="term" value="C:plasma membrane"/>
    <property type="evidence" value="ECO:0007669"/>
    <property type="project" value="UniProtKB-SubCell"/>
</dbReference>
<feature type="domain" description="Protein translocase subunit SecDF P1" evidence="12">
    <location>
        <begin position="94"/>
        <end position="137"/>
    </location>
</feature>
<feature type="compositionally biased region" description="Basic and acidic residues" evidence="10">
    <location>
        <begin position="425"/>
        <end position="437"/>
    </location>
</feature>
<dbReference type="NCBIfam" id="TIGR00916">
    <property type="entry name" value="2A0604s01"/>
    <property type="match status" value="1"/>
</dbReference>
<feature type="transmembrane region" description="Helical" evidence="9">
    <location>
        <begin position="255"/>
        <end position="274"/>
    </location>
</feature>
<dbReference type="InterPro" id="IPR048634">
    <property type="entry name" value="SecD_SecF_C"/>
</dbReference>
<keyword evidence="7 9" id="KW-0811">Translocation</keyword>
<dbReference type="Pfam" id="PF22599">
    <property type="entry name" value="SecDF_P1_head"/>
    <property type="match status" value="1"/>
</dbReference>
<dbReference type="SUPFAM" id="SSF82866">
    <property type="entry name" value="Multidrug efflux transporter AcrB transmembrane domain"/>
    <property type="match status" value="1"/>
</dbReference>
<dbReference type="PANTHER" id="PTHR30081:SF1">
    <property type="entry name" value="PROTEIN TRANSLOCASE SUBUNIT SECD"/>
    <property type="match status" value="1"/>
</dbReference>
<feature type="transmembrane region" description="Helical" evidence="9">
    <location>
        <begin position="353"/>
        <end position="376"/>
    </location>
</feature>